<evidence type="ECO:0000259" key="7">
    <source>
        <dbReference type="PROSITE" id="PS51485"/>
    </source>
</evidence>
<dbReference type="InterPro" id="IPR039391">
    <property type="entry name" value="Phytocyanin-like"/>
</dbReference>
<dbReference type="PANTHER" id="PTHR33021">
    <property type="entry name" value="BLUE COPPER PROTEIN"/>
    <property type="match status" value="1"/>
</dbReference>
<dbReference type="GO" id="GO:0046872">
    <property type="term" value="F:metal ion binding"/>
    <property type="evidence" value="ECO:0007669"/>
    <property type="project" value="UniProtKB-KW"/>
</dbReference>
<dbReference type="GO" id="GO:0009055">
    <property type="term" value="F:electron transfer activity"/>
    <property type="evidence" value="ECO:0007669"/>
    <property type="project" value="InterPro"/>
</dbReference>
<dbReference type="Pfam" id="PF02298">
    <property type="entry name" value="Cu_bind_like"/>
    <property type="match status" value="1"/>
</dbReference>
<dbReference type="EMBL" id="AUSU01003764">
    <property type="protein sequence ID" value="EPS66274.1"/>
    <property type="molecule type" value="Genomic_DNA"/>
</dbReference>
<evidence type="ECO:0000256" key="6">
    <source>
        <dbReference type="SAM" id="SignalP"/>
    </source>
</evidence>
<keyword evidence="2" id="KW-0186">Copper</keyword>
<feature type="signal peptide" evidence="6">
    <location>
        <begin position="1"/>
        <end position="31"/>
    </location>
</feature>
<dbReference type="InterPro" id="IPR003245">
    <property type="entry name" value="Phytocyanin_dom"/>
</dbReference>
<dbReference type="PROSITE" id="PS51485">
    <property type="entry name" value="PHYTOCYANIN"/>
    <property type="match status" value="1"/>
</dbReference>
<sequence>MSMAYYRGRGIAVLIPLVVLTAFLLSGEVDAVTCIVGGSSGWTFGVSSWTNGKHFKVGDILVFKYNPKYHNVVVTNSKDYPICTAPAGAKVYKSGDDQIKLVKGTTYILCTVPGHCKDGMHIAATAS</sequence>
<proteinExistence type="predicted"/>
<dbReference type="InterPro" id="IPR041844">
    <property type="entry name" value="Plantacyanin"/>
</dbReference>
<comment type="caution">
    <text evidence="8">The sequence shown here is derived from an EMBL/GenBank/DDBJ whole genome shotgun (WGS) entry which is preliminary data.</text>
</comment>
<dbReference type="AlphaFoldDB" id="S8CH07"/>
<dbReference type="Proteomes" id="UP000015453">
    <property type="component" value="Unassembled WGS sequence"/>
</dbReference>
<dbReference type="InterPro" id="IPR008972">
    <property type="entry name" value="Cupredoxin"/>
</dbReference>
<dbReference type="Gene3D" id="2.60.40.420">
    <property type="entry name" value="Cupredoxins - blue copper proteins"/>
    <property type="match status" value="1"/>
</dbReference>
<organism evidence="8 9">
    <name type="scientific">Genlisea aurea</name>
    <dbReference type="NCBI Taxonomy" id="192259"/>
    <lineage>
        <taxon>Eukaryota</taxon>
        <taxon>Viridiplantae</taxon>
        <taxon>Streptophyta</taxon>
        <taxon>Embryophyta</taxon>
        <taxon>Tracheophyta</taxon>
        <taxon>Spermatophyta</taxon>
        <taxon>Magnoliopsida</taxon>
        <taxon>eudicotyledons</taxon>
        <taxon>Gunneridae</taxon>
        <taxon>Pentapetalae</taxon>
        <taxon>asterids</taxon>
        <taxon>lamiids</taxon>
        <taxon>Lamiales</taxon>
        <taxon>Lentibulariaceae</taxon>
        <taxon>Genlisea</taxon>
    </lineage>
</organism>
<keyword evidence="6" id="KW-0732">Signal</keyword>
<dbReference type="GO" id="GO:0005886">
    <property type="term" value="C:plasma membrane"/>
    <property type="evidence" value="ECO:0007669"/>
    <property type="project" value="TreeGrafter"/>
</dbReference>
<evidence type="ECO:0000256" key="3">
    <source>
        <dbReference type="ARBA" id="ARBA00023157"/>
    </source>
</evidence>
<reference evidence="8 9" key="1">
    <citation type="journal article" date="2013" name="BMC Genomics">
        <title>The miniature genome of a carnivorous plant Genlisea aurea contains a low number of genes and short non-coding sequences.</title>
        <authorList>
            <person name="Leushkin E.V."/>
            <person name="Sutormin R.A."/>
            <person name="Nabieva E.R."/>
            <person name="Penin A.A."/>
            <person name="Kondrashov A.S."/>
            <person name="Logacheva M.D."/>
        </authorList>
    </citation>
    <scope>NUCLEOTIDE SEQUENCE [LARGE SCALE GENOMIC DNA]</scope>
</reference>
<dbReference type="FunFam" id="2.60.40.420:FF:000013">
    <property type="entry name" value="basic blue protein-like"/>
    <property type="match status" value="1"/>
</dbReference>
<keyword evidence="3" id="KW-1015">Disulfide bond</keyword>
<evidence type="ECO:0000256" key="2">
    <source>
        <dbReference type="ARBA" id="ARBA00023008"/>
    </source>
</evidence>
<accession>S8CH07</accession>
<evidence type="ECO:0000313" key="9">
    <source>
        <dbReference type="Proteomes" id="UP000015453"/>
    </source>
</evidence>
<name>S8CH07_9LAMI</name>
<feature type="domain" description="Phytocyanin" evidence="7">
    <location>
        <begin position="32"/>
        <end position="127"/>
    </location>
</feature>
<feature type="chain" id="PRO_5004561916" description="Basic blue protein" evidence="6">
    <location>
        <begin position="32"/>
        <end position="127"/>
    </location>
</feature>
<dbReference type="OrthoDB" id="2011645at2759"/>
<dbReference type="PANTHER" id="PTHR33021:SF9">
    <property type="entry name" value="PUTATIVE, EXPRESSED-RELATED"/>
    <property type="match status" value="1"/>
</dbReference>
<evidence type="ECO:0000256" key="5">
    <source>
        <dbReference type="ARBA" id="ARBA00082491"/>
    </source>
</evidence>
<keyword evidence="9" id="KW-1185">Reference proteome</keyword>
<evidence type="ECO:0000256" key="4">
    <source>
        <dbReference type="ARBA" id="ARBA00071970"/>
    </source>
</evidence>
<evidence type="ECO:0000256" key="1">
    <source>
        <dbReference type="ARBA" id="ARBA00022723"/>
    </source>
</evidence>
<evidence type="ECO:0000313" key="8">
    <source>
        <dbReference type="EMBL" id="EPS66274.1"/>
    </source>
</evidence>
<keyword evidence="1" id="KW-0479">Metal-binding</keyword>
<gene>
    <name evidence="8" type="ORF">M569_08503</name>
</gene>
<dbReference type="CDD" id="cd11013">
    <property type="entry name" value="Plantacyanin"/>
    <property type="match status" value="1"/>
</dbReference>
<dbReference type="SUPFAM" id="SSF49503">
    <property type="entry name" value="Cupredoxins"/>
    <property type="match status" value="1"/>
</dbReference>
<protein>
    <recommendedName>
        <fullName evidence="4">Basic blue protein</fullName>
    </recommendedName>
    <alternativeName>
        <fullName evidence="5">Plantacyanin</fullName>
    </alternativeName>
</protein>